<feature type="chain" id="PRO_5046810797" description="Thioredoxin domain-containing protein" evidence="1">
    <location>
        <begin position="21"/>
        <end position="394"/>
    </location>
</feature>
<feature type="signal peptide" evidence="1">
    <location>
        <begin position="1"/>
        <end position="20"/>
    </location>
</feature>
<sequence length="394" mass="42800">MRPARLLLVFLLLVSTAAGAAGIDFVHGKAWKDVLTEAKAQNKIIFLDAYTTWCGPCKYLQQNVFTDAGVGTFYNKSFINVKIDMEAGEGPALAEQLGVSAYPTLFFINGDGEVLHKKVGATDVAGFLDLGSDAVNPDKQFYTVKKKAAAGSLDPAAFHQWVHDAEAFGETGLDDLIASNLARFGGNTGDKDVLELMLDHAVLDAKALTLLQRNKAGYAKLLGRTPAGYDAALQNRVMRYALVKATAADSVNYAIFRSATAAYFPADALRLTSKVRMTAYANDGDAKKSLDELRRIITVPGMNLRAEELSSLIVNQFKALMQSGRAKEFIGLIKTWKLPAADAANAYHKDFALLVLHYINSDKKSITPLADKILKDARASEEIKGMTRKIAERG</sequence>
<evidence type="ECO:0000313" key="3">
    <source>
        <dbReference type="EMBL" id="GAA4322417.1"/>
    </source>
</evidence>
<dbReference type="InterPro" id="IPR013766">
    <property type="entry name" value="Thioredoxin_domain"/>
</dbReference>
<dbReference type="InterPro" id="IPR036249">
    <property type="entry name" value="Thioredoxin-like_sf"/>
</dbReference>
<dbReference type="PANTHER" id="PTHR43601">
    <property type="entry name" value="THIOREDOXIN, MITOCHONDRIAL"/>
    <property type="match status" value="1"/>
</dbReference>
<name>A0ABP8GDJ8_9BACT</name>
<dbReference type="PANTHER" id="PTHR43601:SF3">
    <property type="entry name" value="THIOREDOXIN, MITOCHONDRIAL"/>
    <property type="match status" value="1"/>
</dbReference>
<protein>
    <recommendedName>
        <fullName evidence="2">Thioredoxin domain-containing protein</fullName>
    </recommendedName>
</protein>
<dbReference type="EMBL" id="BAABGY010000002">
    <property type="protein sequence ID" value="GAA4322417.1"/>
    <property type="molecule type" value="Genomic_DNA"/>
</dbReference>
<evidence type="ECO:0000259" key="2">
    <source>
        <dbReference type="PROSITE" id="PS51352"/>
    </source>
</evidence>
<dbReference type="Pfam" id="PF00085">
    <property type="entry name" value="Thioredoxin"/>
    <property type="match status" value="1"/>
</dbReference>
<keyword evidence="1" id="KW-0732">Signal</keyword>
<accession>A0ABP8GDJ8</accession>
<organism evidence="3 4">
    <name type="scientific">Flaviaesturariibacter amylovorans</name>
    <dbReference type="NCBI Taxonomy" id="1084520"/>
    <lineage>
        <taxon>Bacteria</taxon>
        <taxon>Pseudomonadati</taxon>
        <taxon>Bacteroidota</taxon>
        <taxon>Chitinophagia</taxon>
        <taxon>Chitinophagales</taxon>
        <taxon>Chitinophagaceae</taxon>
        <taxon>Flaviaestuariibacter</taxon>
    </lineage>
</organism>
<proteinExistence type="predicted"/>
<reference evidence="4" key="1">
    <citation type="journal article" date="2019" name="Int. J. Syst. Evol. Microbiol.">
        <title>The Global Catalogue of Microorganisms (GCM) 10K type strain sequencing project: providing services to taxonomists for standard genome sequencing and annotation.</title>
        <authorList>
            <consortium name="The Broad Institute Genomics Platform"/>
            <consortium name="The Broad Institute Genome Sequencing Center for Infectious Disease"/>
            <person name="Wu L."/>
            <person name="Ma J."/>
        </authorList>
    </citation>
    <scope>NUCLEOTIDE SEQUENCE [LARGE SCALE GENOMIC DNA]</scope>
    <source>
        <strain evidence="4">JCM 17919</strain>
    </source>
</reference>
<dbReference type="Proteomes" id="UP001501725">
    <property type="component" value="Unassembled WGS sequence"/>
</dbReference>
<comment type="caution">
    <text evidence="3">The sequence shown here is derived from an EMBL/GenBank/DDBJ whole genome shotgun (WGS) entry which is preliminary data.</text>
</comment>
<evidence type="ECO:0000256" key="1">
    <source>
        <dbReference type="SAM" id="SignalP"/>
    </source>
</evidence>
<evidence type="ECO:0000313" key="4">
    <source>
        <dbReference type="Proteomes" id="UP001501725"/>
    </source>
</evidence>
<dbReference type="PROSITE" id="PS51352">
    <property type="entry name" value="THIOREDOXIN_2"/>
    <property type="match status" value="1"/>
</dbReference>
<dbReference type="CDD" id="cd02947">
    <property type="entry name" value="TRX_family"/>
    <property type="match status" value="1"/>
</dbReference>
<dbReference type="RefSeq" id="WP_345253701.1">
    <property type="nucleotide sequence ID" value="NZ_BAABGY010000002.1"/>
</dbReference>
<gene>
    <name evidence="3" type="ORF">GCM10023184_08790</name>
</gene>
<dbReference type="Gene3D" id="3.40.30.10">
    <property type="entry name" value="Glutaredoxin"/>
    <property type="match status" value="1"/>
</dbReference>
<keyword evidence="4" id="KW-1185">Reference proteome</keyword>
<dbReference type="SUPFAM" id="SSF52833">
    <property type="entry name" value="Thioredoxin-like"/>
    <property type="match status" value="1"/>
</dbReference>
<feature type="domain" description="Thioredoxin" evidence="2">
    <location>
        <begin position="12"/>
        <end position="136"/>
    </location>
</feature>